<evidence type="ECO:0000256" key="6">
    <source>
        <dbReference type="ARBA" id="ARBA00022833"/>
    </source>
</evidence>
<evidence type="ECO:0000313" key="10">
    <source>
        <dbReference type="Ensembl" id="ENSCMIP00000048818.1"/>
    </source>
</evidence>
<dbReference type="Gene3D" id="3.40.50.300">
    <property type="entry name" value="P-loop containing nucleotide triphosphate hydrolases"/>
    <property type="match status" value="3"/>
</dbReference>
<dbReference type="GO" id="GO:0004386">
    <property type="term" value="F:helicase activity"/>
    <property type="evidence" value="ECO:0007669"/>
    <property type="project" value="InterPro"/>
</dbReference>
<feature type="region of interest" description="Disordered" evidence="8">
    <location>
        <begin position="1"/>
        <end position="39"/>
    </location>
</feature>
<dbReference type="InterPro" id="IPR047187">
    <property type="entry name" value="SF1_C_Upf1"/>
</dbReference>
<keyword evidence="4" id="KW-0677">Repeat</keyword>
<dbReference type="SMART" id="SM00438">
    <property type="entry name" value="ZnF_NFX"/>
    <property type="match status" value="7"/>
</dbReference>
<dbReference type="GeneTree" id="ENSGT00940000155154"/>
<dbReference type="CDD" id="cd06008">
    <property type="entry name" value="NF-X1-zinc-finger"/>
    <property type="match status" value="1"/>
</dbReference>
<dbReference type="GO" id="GO:0031048">
    <property type="term" value="P:regulatory ncRNA-mediated heterochromatin formation"/>
    <property type="evidence" value="ECO:0007669"/>
    <property type="project" value="TreeGrafter"/>
</dbReference>
<keyword evidence="7" id="KW-0391">Immunity</keyword>
<dbReference type="GO" id="GO:0005737">
    <property type="term" value="C:cytoplasm"/>
    <property type="evidence" value="ECO:0007669"/>
    <property type="project" value="UniProtKB-SubCell"/>
</dbReference>
<sequence>DQENSSKQRSRSQVCEKPELNDNRKTKRENKRGQSVPRVPRRLGKGALLELSGKNPSDIVMKLAAPGSGLKEFLDQNEINNDSIVLLLEIFMTAIKCRSNRQNLQYLLGTVKDSPFVKITLPRFIVSIHTEVTIEKHLERFKHLAYILKLLTEIISVYPKSGFMEVSLLATLVESAMNHQESFGIPIDVETKKSLENLQQMVQLLQEKKREKALNSDNYNFFTDPAIEDFRLISIYPTYEDIHLIEKPFVRPNIVTGKYPDVVTYLDTHFRLLREDFVRPLREGISELLAYEDKDLKKRQINDIRIYFDAQISAPLCTQNGILYQVHFNMKLLKSIKWENSKRLLYGSLVCLSKDRFKNMLFATVANRNIEELKKGLITIIFTEDSRLKLADVKPGDLFLMVETSAYFEAYRHVLEGLKEIEADDFPMQKYIVQCHPEVSEPEYIKHGSFTYTLQPLIEEQALKDLRRLHEPPNILMKNLLDFTKWPSKEELTFDASQMRAVQLALTKELAIIQGPPGTGKTYLGLKVVKTLLANINVWQATGAAPILVVCYTNHALDQFMEGIHKFLKTDLIRVGGRSTSEIISKFSLKEIRKCKNFRKSQPGHLRAMYASVRLSIYYLILLNFQTLYMIFTQCFLSKNLNAMAKEEDKNEEDGDDELIQVAGEAEILQAERMIDDDDLLNEIQRAQARVVAIQKRFQTYSLEDQTETETADPDVWQVPKNMKKRMKAMAKRELQQSDFMSEDEAEQILNIWQLKLHHRWRLYRLWLSKYQKDIRFKILEYENEYQGVINRLAELRNQEDMNLLRQAKVVGMTTTGAAKYRRVLHDLRPKIVIVEEAAEVLEAHIVTTLTSACEHLILIGDHQQLRPSATVYELAKHFNLEVSLFERLINMNVQYVRLDYQHRMRPEIAELLTPHIYDKLENHESVRLYENIKGVSTNLYFIEHLQHEDEIREGKSFQNSHEASFVESLCHYFIQQEYDPSQITVLTTYSGQLFCLRKKMPKSKFNGVRVCVVDKYQGEENDIVILSLVRSNFEGRAGFLKIANRICVALSRAKKGLFCIGNMTMLAKVPLWGKIVDTLRRNGRVGPALKLCCQNHPKTISLVSTAVDFDQVPEGGCKQPCDFRLDCGHVCTRVCHPYDMEHKTYKCNRECQKTLCDQKHKCPKLCGDPCGKCRVKVIKVIPQCGHEQEVQCSQAPATFSCQIPCSKTLDCGHQCTRPCGEPCTVKCSEQVSTVLECGHTRQVMCYWQKEAEMRGEPLLCFKECRVKLQCGHICNGNCFDCAQGQLHTACRTPCKRLLVCSHECREPCTKECPPCTQPCENRCIHSKCSRKCGQLCIPCMEPCEWVCLHHSCTKLCHQPCNRQPCNKPCRQMLGCGHPCIGLCGEPCPNKCRFCNESEVTEIFFGTEDDPEAKFIQLEDCQHIFEVTGFDSWMQEDKADEAVIKLKVCPLCSTPIRRNLRYGSVIKKTLTEIEMVKTKIVGDEEYLETCRKQLDQFLKEEKKMLIYFPMETESLKQQLAEQNPNLHLLLLLGHQSNLLSKVAELKSKADQLLQVQKMKIQGETNLCAKWITKPRVFFADQELSDIQFVLSHLECLTDVYFIQSLIHKQGSLLELKTQCKINDLLRVLQDKEKRVEPWVQESIDQLKKEFLLPKGKISEREKLMVVHATKLTQGHWYKCRNGHIYAIGNCGMAMETGVCPECHTTIGGTNCQLLSDNLVASEMIRTDSSEFLDFY</sequence>
<evidence type="ECO:0000256" key="1">
    <source>
        <dbReference type="ARBA" id="ARBA00004496"/>
    </source>
</evidence>
<feature type="compositionally biased region" description="Basic and acidic residues" evidence="8">
    <location>
        <begin position="14"/>
        <end position="24"/>
    </location>
</feature>
<feature type="domain" description="RZ-type" evidence="9">
    <location>
        <begin position="1657"/>
        <end position="1731"/>
    </location>
</feature>
<evidence type="ECO:0000256" key="3">
    <source>
        <dbReference type="ARBA" id="ARBA00022723"/>
    </source>
</evidence>
<dbReference type="PROSITE" id="PS51981">
    <property type="entry name" value="ZF_RZ"/>
    <property type="match status" value="1"/>
</dbReference>
<dbReference type="Pfam" id="PF13087">
    <property type="entry name" value="AAA_12"/>
    <property type="match status" value="1"/>
</dbReference>
<evidence type="ECO:0000259" key="9">
    <source>
        <dbReference type="PROSITE" id="PS51981"/>
    </source>
</evidence>
<organism evidence="10 11">
    <name type="scientific">Callorhinchus milii</name>
    <name type="common">Ghost shark</name>
    <dbReference type="NCBI Taxonomy" id="7868"/>
    <lineage>
        <taxon>Eukaryota</taxon>
        <taxon>Metazoa</taxon>
        <taxon>Chordata</taxon>
        <taxon>Craniata</taxon>
        <taxon>Vertebrata</taxon>
        <taxon>Chondrichthyes</taxon>
        <taxon>Holocephali</taxon>
        <taxon>Chimaeriformes</taxon>
        <taxon>Callorhinchidae</taxon>
        <taxon>Callorhinchus</taxon>
    </lineage>
</organism>
<dbReference type="Pfam" id="PF13086">
    <property type="entry name" value="AAA_11"/>
    <property type="match status" value="1"/>
</dbReference>
<gene>
    <name evidence="10" type="primary">LOC103176239</name>
</gene>
<dbReference type="Ensembl" id="ENSCMIT00000049496.1">
    <property type="protein sequence ID" value="ENSCMIP00000048818.1"/>
    <property type="gene ID" value="ENSCMIG00000019931.1"/>
</dbReference>
<dbReference type="Pfam" id="PF20173">
    <property type="entry name" value="ZnF_RZ-type"/>
    <property type="match status" value="1"/>
</dbReference>
<dbReference type="InterPro" id="IPR027417">
    <property type="entry name" value="P-loop_NTPase"/>
</dbReference>
<keyword evidence="5" id="KW-0863">Zinc-finger</keyword>
<dbReference type="PANTHER" id="PTHR10887:SF341">
    <property type="entry name" value="NFX1-TYPE ZINC FINGER-CONTAINING PROTEIN 1"/>
    <property type="match status" value="1"/>
</dbReference>
<dbReference type="InterPro" id="IPR057373">
    <property type="entry name" value="ZNFX1"/>
</dbReference>
<evidence type="ECO:0000256" key="4">
    <source>
        <dbReference type="ARBA" id="ARBA00022737"/>
    </source>
</evidence>
<reference evidence="10" key="5">
    <citation type="submission" date="2025-09" db="UniProtKB">
        <authorList>
            <consortium name="Ensembl"/>
        </authorList>
    </citation>
    <scope>IDENTIFICATION</scope>
</reference>
<reference evidence="10" key="4">
    <citation type="submission" date="2025-08" db="UniProtKB">
        <authorList>
            <consortium name="Ensembl"/>
        </authorList>
    </citation>
    <scope>IDENTIFICATION</scope>
</reference>
<dbReference type="CDD" id="cd17936">
    <property type="entry name" value="EEXXEc_NFX1"/>
    <property type="match status" value="1"/>
</dbReference>
<evidence type="ECO:0000313" key="11">
    <source>
        <dbReference type="Proteomes" id="UP000314986"/>
    </source>
</evidence>
<proteinExistence type="predicted"/>
<keyword evidence="11" id="KW-1185">Reference proteome</keyword>
<reference evidence="11" key="3">
    <citation type="journal article" date="2014" name="Nature">
        <title>Elephant shark genome provides unique insights into gnathostome evolution.</title>
        <authorList>
            <consortium name="International Elephant Shark Genome Sequencing Consortium"/>
            <person name="Venkatesh B."/>
            <person name="Lee A.P."/>
            <person name="Ravi V."/>
            <person name="Maurya A.K."/>
            <person name="Lian M.M."/>
            <person name="Swann J.B."/>
            <person name="Ohta Y."/>
            <person name="Flajnik M.F."/>
            <person name="Sutoh Y."/>
            <person name="Kasahara M."/>
            <person name="Hoon S."/>
            <person name="Gangu V."/>
            <person name="Roy S.W."/>
            <person name="Irimia M."/>
            <person name="Korzh V."/>
            <person name="Kondrychyn I."/>
            <person name="Lim Z.W."/>
            <person name="Tay B.H."/>
            <person name="Tohari S."/>
            <person name="Kong K.W."/>
            <person name="Ho S."/>
            <person name="Lorente-Galdos B."/>
            <person name="Quilez J."/>
            <person name="Marques-Bonet T."/>
            <person name="Raney B.J."/>
            <person name="Ingham P.W."/>
            <person name="Tay A."/>
            <person name="Hillier L.W."/>
            <person name="Minx P."/>
            <person name="Boehm T."/>
            <person name="Wilson R.K."/>
            <person name="Brenner S."/>
            <person name="Warren W.C."/>
        </authorList>
    </citation>
    <scope>NUCLEOTIDE SEQUENCE [LARGE SCALE GENOMIC DNA]</scope>
</reference>
<dbReference type="GO" id="GO:0031380">
    <property type="term" value="C:nuclear RNA-directed RNA polymerase complex"/>
    <property type="evidence" value="ECO:0007669"/>
    <property type="project" value="TreeGrafter"/>
</dbReference>
<dbReference type="CDD" id="cd18808">
    <property type="entry name" value="SF1_C_Upf1"/>
    <property type="match status" value="1"/>
</dbReference>
<dbReference type="Proteomes" id="UP000314986">
    <property type="component" value="Unassembled WGS sequence"/>
</dbReference>
<evidence type="ECO:0000256" key="7">
    <source>
        <dbReference type="ARBA" id="ARBA00022859"/>
    </source>
</evidence>
<keyword evidence="2" id="KW-0963">Cytoplasm</keyword>
<dbReference type="FunFam" id="3.40.50.300:FF:001140">
    <property type="entry name" value="Zinc finger NFX1-type containing 1"/>
    <property type="match status" value="1"/>
</dbReference>
<dbReference type="FunFam" id="3.40.50.300:FF:000742">
    <property type="entry name" value="NFX1-type zinc finger-containing protein 1"/>
    <property type="match status" value="1"/>
</dbReference>
<dbReference type="InterPro" id="IPR041679">
    <property type="entry name" value="DNA2/NAM7-like_C"/>
</dbReference>
<reference evidence="11" key="2">
    <citation type="journal article" date="2007" name="PLoS Biol.">
        <title>Survey sequencing and comparative analysis of the elephant shark (Callorhinchus milii) genome.</title>
        <authorList>
            <person name="Venkatesh B."/>
            <person name="Kirkness E.F."/>
            <person name="Loh Y.H."/>
            <person name="Halpern A.L."/>
            <person name="Lee A.P."/>
            <person name="Johnson J."/>
            <person name="Dandona N."/>
            <person name="Viswanathan L.D."/>
            <person name="Tay A."/>
            <person name="Venter J.C."/>
            <person name="Strausberg R.L."/>
            <person name="Brenner S."/>
        </authorList>
    </citation>
    <scope>NUCLEOTIDE SEQUENCE [LARGE SCALE GENOMIC DNA]</scope>
</reference>
<dbReference type="InterPro" id="IPR046439">
    <property type="entry name" value="ZF_RZ_dom"/>
</dbReference>
<comment type="subcellular location">
    <subcellularLocation>
        <location evidence="1">Cytoplasm</location>
    </subcellularLocation>
</comment>
<accession>A0A4W3KAA3</accession>
<dbReference type="InterPro" id="IPR000967">
    <property type="entry name" value="Znf_NFX1"/>
</dbReference>
<dbReference type="GO" id="GO:0008270">
    <property type="term" value="F:zinc ion binding"/>
    <property type="evidence" value="ECO:0007669"/>
    <property type="project" value="UniProtKB-KW"/>
</dbReference>
<dbReference type="Pfam" id="PF25396">
    <property type="entry name" value="ZNFX1"/>
    <property type="match status" value="1"/>
</dbReference>
<protein>
    <submittedName>
        <fullName evidence="10">NFX1-type zinc finger-containing protein 1-like</fullName>
    </submittedName>
</protein>
<dbReference type="InterPro" id="IPR041677">
    <property type="entry name" value="DNA2/NAM7_AAA_11"/>
</dbReference>
<evidence type="ECO:0000256" key="2">
    <source>
        <dbReference type="ARBA" id="ARBA00022490"/>
    </source>
</evidence>
<dbReference type="InterPro" id="IPR045055">
    <property type="entry name" value="DNA2/NAM7-like"/>
</dbReference>
<keyword evidence="3" id="KW-0479">Metal-binding</keyword>
<evidence type="ECO:0000256" key="8">
    <source>
        <dbReference type="SAM" id="MobiDB-lite"/>
    </source>
</evidence>
<reference evidence="11" key="1">
    <citation type="journal article" date="2006" name="Science">
        <title>Ancient noncoding elements conserved in the human genome.</title>
        <authorList>
            <person name="Venkatesh B."/>
            <person name="Kirkness E.F."/>
            <person name="Loh Y.H."/>
            <person name="Halpern A.L."/>
            <person name="Lee A.P."/>
            <person name="Johnson J."/>
            <person name="Dandona N."/>
            <person name="Viswanathan L.D."/>
            <person name="Tay A."/>
            <person name="Venter J.C."/>
            <person name="Strausberg R.L."/>
            <person name="Brenner S."/>
        </authorList>
    </citation>
    <scope>NUCLEOTIDE SEQUENCE [LARGE SCALE GENOMIC DNA]</scope>
</reference>
<dbReference type="GO" id="GO:0002376">
    <property type="term" value="P:immune system process"/>
    <property type="evidence" value="ECO:0007669"/>
    <property type="project" value="UniProtKB-KW"/>
</dbReference>
<evidence type="ECO:0000256" key="5">
    <source>
        <dbReference type="ARBA" id="ARBA00022771"/>
    </source>
</evidence>
<dbReference type="PANTHER" id="PTHR10887">
    <property type="entry name" value="DNA2/NAM7 HELICASE FAMILY"/>
    <property type="match status" value="1"/>
</dbReference>
<name>A0A4W3KAA3_CALMI</name>
<keyword evidence="6" id="KW-0862">Zinc</keyword>
<dbReference type="SUPFAM" id="SSF52540">
    <property type="entry name" value="P-loop containing nucleoside triphosphate hydrolases"/>
    <property type="match status" value="1"/>
</dbReference>